<organism evidence="1 2">
    <name type="scientific">Filomicrobium insigne</name>
    <dbReference type="NCBI Taxonomy" id="418854"/>
    <lineage>
        <taxon>Bacteria</taxon>
        <taxon>Pseudomonadati</taxon>
        <taxon>Pseudomonadota</taxon>
        <taxon>Alphaproteobacteria</taxon>
        <taxon>Hyphomicrobiales</taxon>
        <taxon>Hyphomicrobiaceae</taxon>
        <taxon>Filomicrobium</taxon>
    </lineage>
</organism>
<gene>
    <name evidence="1" type="ORF">SAMN04488061_0850</name>
</gene>
<dbReference type="RefSeq" id="WP_090226784.1">
    <property type="nucleotide sequence ID" value="NZ_FNJC01000001.1"/>
</dbReference>
<accession>A0A1H0IH69</accession>
<dbReference type="Proteomes" id="UP000198795">
    <property type="component" value="Unassembled WGS sequence"/>
</dbReference>
<evidence type="ECO:0008006" key="3">
    <source>
        <dbReference type="Google" id="ProtNLM"/>
    </source>
</evidence>
<dbReference type="InterPro" id="IPR011250">
    <property type="entry name" value="OMP/PagP_B-barrel"/>
</dbReference>
<evidence type="ECO:0000313" key="2">
    <source>
        <dbReference type="Proteomes" id="UP000198795"/>
    </source>
</evidence>
<protein>
    <recommendedName>
        <fullName evidence="3">Outer membrane protein beta-barrel domain-containing protein</fullName>
    </recommendedName>
</protein>
<proteinExistence type="predicted"/>
<dbReference type="EMBL" id="FNJC01000001">
    <property type="protein sequence ID" value="SDO30787.1"/>
    <property type="molecule type" value="Genomic_DNA"/>
</dbReference>
<comment type="caution">
    <text evidence="1">The sequence shown here is derived from an EMBL/GenBank/DDBJ whole genome shotgun (WGS) entry which is preliminary data.</text>
</comment>
<keyword evidence="2" id="KW-1185">Reference proteome</keyword>
<reference evidence="1 2" key="1">
    <citation type="submission" date="2016-10" db="EMBL/GenBank/DDBJ databases">
        <authorList>
            <person name="Varghese N."/>
            <person name="Submissions S."/>
        </authorList>
    </citation>
    <scope>NUCLEOTIDE SEQUENCE [LARGE SCALE GENOMIC DNA]</scope>
    <source>
        <strain evidence="1 2">CGMCC 1.6497</strain>
    </source>
</reference>
<evidence type="ECO:0000313" key="1">
    <source>
        <dbReference type="EMBL" id="SDO30787.1"/>
    </source>
</evidence>
<dbReference type="SUPFAM" id="SSF56925">
    <property type="entry name" value="OMPA-like"/>
    <property type="match status" value="1"/>
</dbReference>
<name>A0A1H0IH69_9HYPH</name>
<sequence length="335" mass="36839">MGSIWGIHALPNTYRLSELVWPRPAAPSAASGWFETGSRALAILALAVWVGAGVWQSDAGEPERVASDTPQAATPKTKSSAPTAEYMVAAYGGMPYTYDSQVNLKKAGRHDFSAEPVAWRGEPFIDPIYYGVRVLRWFGEGRTGTMLDFTHSKTIAELQNDAKFKGLLNGSQAPEVAKLNDVFKRLEFSHGHNMLTLNGLLRLANLHPRLSPYVGLGAGINLPHTEIQLQSDKRRTYEYQFTGPVVQALVGLEFRLPRMSYFLEYKFSFASYDVPLTGLDGTKIGLFADLYRQAMRWFSGEEPAQGRLTTELASHQVIGGLGVRFAVRPAAAATP</sequence>